<dbReference type="Proteomes" id="UP000008493">
    <property type="component" value="Unassembled WGS sequence"/>
</dbReference>
<dbReference type="Gene3D" id="1.25.40.510">
    <property type="entry name" value="GLE1-like"/>
    <property type="match status" value="1"/>
</dbReference>
<dbReference type="GeneID" id="18825822"/>
<feature type="compositionally biased region" description="Basic and acidic residues" evidence="11">
    <location>
        <begin position="296"/>
        <end position="325"/>
    </location>
</feature>
<evidence type="ECO:0000256" key="6">
    <source>
        <dbReference type="ARBA" id="ARBA00023010"/>
    </source>
</evidence>
<evidence type="ECO:0000256" key="10">
    <source>
        <dbReference type="ARBA" id="ARBA00029983"/>
    </source>
</evidence>
<keyword evidence="13" id="KW-1185">Reference proteome</keyword>
<keyword evidence="3" id="KW-0813">Transport</keyword>
<dbReference type="HOGENOM" id="CLU_020872_1_0_1"/>
<name>K5XS61_AGABU</name>
<reference evidence="13" key="1">
    <citation type="journal article" date="2012" name="Proc. Natl. Acad. Sci. U.S.A.">
        <title>Genome sequence of the button mushroom Agaricus bisporus reveals mechanisms governing adaptation to a humic-rich ecological niche.</title>
        <authorList>
            <person name="Morin E."/>
            <person name="Kohler A."/>
            <person name="Baker A.R."/>
            <person name="Foulongne-Oriol M."/>
            <person name="Lombard V."/>
            <person name="Nagy L.G."/>
            <person name="Ohm R.A."/>
            <person name="Patyshakuliyeva A."/>
            <person name="Brun A."/>
            <person name="Aerts A.L."/>
            <person name="Bailey A.M."/>
            <person name="Billette C."/>
            <person name="Coutinho P.M."/>
            <person name="Deakin G."/>
            <person name="Doddapaneni H."/>
            <person name="Floudas D."/>
            <person name="Grimwood J."/>
            <person name="Hilden K."/>
            <person name="Kuees U."/>
            <person name="LaButti K.M."/>
            <person name="Lapidus A."/>
            <person name="Lindquist E.A."/>
            <person name="Lucas S.M."/>
            <person name="Murat C."/>
            <person name="Riley R.W."/>
            <person name="Salamov A.A."/>
            <person name="Schmutz J."/>
            <person name="Subramanian V."/>
            <person name="Woesten H.A.B."/>
            <person name="Xu J."/>
            <person name="Eastwood D.C."/>
            <person name="Foster G.D."/>
            <person name="Sonnenberg A.S."/>
            <person name="Cullen D."/>
            <person name="de Vries R.P."/>
            <person name="Lundell T."/>
            <person name="Hibbett D.S."/>
            <person name="Henrissat B."/>
            <person name="Burton K.S."/>
            <person name="Kerrigan R.W."/>
            <person name="Challen M.P."/>
            <person name="Grigoriev I.V."/>
            <person name="Martin F."/>
        </authorList>
    </citation>
    <scope>NUCLEOTIDE SEQUENCE [LARGE SCALE GENOMIC DNA]</scope>
    <source>
        <strain evidence="13">JB137-S8 / ATCC MYA-4627 / FGSC 10392</strain>
    </source>
</reference>
<dbReference type="OMA" id="VPANIHS"/>
<dbReference type="AlphaFoldDB" id="K5XS61"/>
<dbReference type="PANTHER" id="PTHR12960:SF0">
    <property type="entry name" value="MRNA EXPORT FACTOR GLE1"/>
    <property type="match status" value="1"/>
</dbReference>
<dbReference type="RefSeq" id="XP_007331608.1">
    <property type="nucleotide sequence ID" value="XM_007331546.1"/>
</dbReference>
<gene>
    <name evidence="12" type="ORF">AGABI1DRAFT_121842</name>
</gene>
<dbReference type="GO" id="GO:0005737">
    <property type="term" value="C:cytoplasm"/>
    <property type="evidence" value="ECO:0007669"/>
    <property type="project" value="TreeGrafter"/>
</dbReference>
<evidence type="ECO:0000256" key="5">
    <source>
        <dbReference type="ARBA" id="ARBA00022927"/>
    </source>
</evidence>
<dbReference type="Pfam" id="PF07817">
    <property type="entry name" value="GLE1"/>
    <property type="match status" value="1"/>
</dbReference>
<dbReference type="PANTHER" id="PTHR12960">
    <property type="entry name" value="GLE-1-RELATED"/>
    <property type="match status" value="1"/>
</dbReference>
<evidence type="ECO:0000256" key="2">
    <source>
        <dbReference type="ARBA" id="ARBA00011056"/>
    </source>
</evidence>
<evidence type="ECO:0000256" key="9">
    <source>
        <dbReference type="ARBA" id="ARBA00026227"/>
    </source>
</evidence>
<keyword evidence="6" id="KW-0811">Translocation</keyword>
<feature type="region of interest" description="Disordered" evidence="11">
    <location>
        <begin position="296"/>
        <end position="339"/>
    </location>
</feature>
<dbReference type="InParanoid" id="K5XS61"/>
<dbReference type="GO" id="GO:0000822">
    <property type="term" value="F:inositol hexakisphosphate binding"/>
    <property type="evidence" value="ECO:0007669"/>
    <property type="project" value="TreeGrafter"/>
</dbReference>
<evidence type="ECO:0000256" key="7">
    <source>
        <dbReference type="ARBA" id="ARBA00023132"/>
    </source>
</evidence>
<dbReference type="GO" id="GO:0016973">
    <property type="term" value="P:poly(A)+ mRNA export from nucleus"/>
    <property type="evidence" value="ECO:0007669"/>
    <property type="project" value="InterPro"/>
</dbReference>
<dbReference type="GO" id="GO:0015031">
    <property type="term" value="P:protein transport"/>
    <property type="evidence" value="ECO:0007669"/>
    <property type="project" value="UniProtKB-KW"/>
</dbReference>
<feature type="compositionally biased region" description="Acidic residues" evidence="11">
    <location>
        <begin position="122"/>
        <end position="133"/>
    </location>
</feature>
<dbReference type="GO" id="GO:0044614">
    <property type="term" value="C:nuclear pore cytoplasmic filaments"/>
    <property type="evidence" value="ECO:0007669"/>
    <property type="project" value="TreeGrafter"/>
</dbReference>
<evidence type="ECO:0000313" key="13">
    <source>
        <dbReference type="Proteomes" id="UP000008493"/>
    </source>
</evidence>
<feature type="region of interest" description="Disordered" evidence="11">
    <location>
        <begin position="98"/>
        <end position="151"/>
    </location>
</feature>
<comment type="similarity">
    <text evidence="2">Belongs to the GLE1 family.</text>
</comment>
<sequence>MRRTEVIRGESRLEPLSYCFSADWFIKESAMHAMHPSLIPRGPDSWVKVDAMNGILAAADAEFWNSVERGMDIGILGLTRTLWRLLRRSTYGLPSHFDDSDSDSDVIDDTDSSDESLSYSISDDETSSDSEDEPFSRSTLSKSQRSPDEVQQLAETLASIRLRTRHHDPYEDWERQTRKDAFATARKELSASNTQFQTEQERLCLEESRKLVAQHDKRISEVRSWLENRRSEAQKNREALIQAWTARKSQLWNDVKEGIRYQEEKIARELEEEKKRKEEEERQRREEELRRTLAEAKRREEAEKMKKEEEERLRQEEELKKKENIEQQTQQQEQRQKKEFLEAEKASREQLGLKTEFMNWADTRYHLKSLKAEIAIVKADRNLRAAWGNCRRHIKPKVGQLTNDLNAIQAISQEVLNVLRPPTPHDFRVFLAILSSFAKDILLQAEVEITAEKRSAIPLAQLTFNILASVPEFADVFFAKLVQRVGGWPIPYAVPNQDYDGRKWESNEERLKVMGFRKSEEGNALESEAELSSRAAGIMRVYFLILQINPPHGPLSPMFQTTRYWSWFARILDEKSLMQSPITAELIYTALNVMGHDALQIWGGQWIKLLALIYEGVTVGFGSNRCIGGQTAEGRASRVRVQLEIERIMSTIT</sequence>
<keyword evidence="5" id="KW-0653">Protein transport</keyword>
<dbReference type="STRING" id="597362.K5XS61"/>
<keyword evidence="7" id="KW-0906">Nuclear pore complex</keyword>
<dbReference type="KEGG" id="abp:AGABI1DRAFT121842"/>
<keyword evidence="8" id="KW-0539">Nucleus</keyword>
<evidence type="ECO:0000256" key="3">
    <source>
        <dbReference type="ARBA" id="ARBA00022448"/>
    </source>
</evidence>
<organism evidence="12 13">
    <name type="scientific">Agaricus bisporus var. burnettii (strain JB137-S8 / ATCC MYA-4627 / FGSC 10392)</name>
    <name type="common">White button mushroom</name>
    <dbReference type="NCBI Taxonomy" id="597362"/>
    <lineage>
        <taxon>Eukaryota</taxon>
        <taxon>Fungi</taxon>
        <taxon>Dikarya</taxon>
        <taxon>Basidiomycota</taxon>
        <taxon>Agaricomycotina</taxon>
        <taxon>Agaricomycetes</taxon>
        <taxon>Agaricomycetidae</taxon>
        <taxon>Agaricales</taxon>
        <taxon>Agaricineae</taxon>
        <taxon>Agaricaceae</taxon>
        <taxon>Agaricus</taxon>
    </lineage>
</organism>
<dbReference type="GO" id="GO:0005543">
    <property type="term" value="F:phospholipid binding"/>
    <property type="evidence" value="ECO:0007669"/>
    <property type="project" value="TreeGrafter"/>
</dbReference>
<proteinExistence type="inferred from homology"/>
<dbReference type="eggNOG" id="KOG2412">
    <property type="taxonomic scope" value="Eukaryota"/>
</dbReference>
<evidence type="ECO:0000256" key="8">
    <source>
        <dbReference type="ARBA" id="ARBA00023242"/>
    </source>
</evidence>
<accession>K5XS61</accession>
<keyword evidence="4" id="KW-0509">mRNA transport</keyword>
<dbReference type="EMBL" id="JH971394">
    <property type="protein sequence ID" value="EKM77760.1"/>
    <property type="molecule type" value="Genomic_DNA"/>
</dbReference>
<dbReference type="InterPro" id="IPR012476">
    <property type="entry name" value="GLE1"/>
</dbReference>
<dbReference type="GO" id="GO:0031369">
    <property type="term" value="F:translation initiation factor binding"/>
    <property type="evidence" value="ECO:0007669"/>
    <property type="project" value="TreeGrafter"/>
</dbReference>
<feature type="compositionally biased region" description="Acidic residues" evidence="11">
    <location>
        <begin position="100"/>
        <end position="114"/>
    </location>
</feature>
<evidence type="ECO:0000256" key="4">
    <source>
        <dbReference type="ARBA" id="ARBA00022816"/>
    </source>
</evidence>
<protein>
    <recommendedName>
        <fullName evidence="9">mRNA export factor GLE1</fullName>
    </recommendedName>
    <alternativeName>
        <fullName evidence="10">Nucleoporin GLE1</fullName>
    </alternativeName>
</protein>
<evidence type="ECO:0000256" key="1">
    <source>
        <dbReference type="ARBA" id="ARBA00004567"/>
    </source>
</evidence>
<comment type="subcellular location">
    <subcellularLocation>
        <location evidence="1">Nucleus</location>
        <location evidence="1">Nuclear pore complex</location>
    </subcellularLocation>
</comment>
<evidence type="ECO:0000313" key="12">
    <source>
        <dbReference type="EMBL" id="EKM77760.1"/>
    </source>
</evidence>
<evidence type="ECO:0000256" key="11">
    <source>
        <dbReference type="SAM" id="MobiDB-lite"/>
    </source>
</evidence>
<dbReference type="InterPro" id="IPR038506">
    <property type="entry name" value="GLE1-like_sf"/>
</dbReference>
<dbReference type="OrthoDB" id="420884at2759"/>